<dbReference type="InterPro" id="IPR048254">
    <property type="entry name" value="CDP_ALCOHOL_P_TRANSF_CS"/>
</dbReference>
<keyword evidence="1 2" id="KW-0808">Transferase</keyword>
<feature type="transmembrane region" description="Helical" evidence="3">
    <location>
        <begin position="51"/>
        <end position="74"/>
    </location>
</feature>
<comment type="similarity">
    <text evidence="2">Belongs to the CDP-alcohol phosphatidyltransferase class-I family.</text>
</comment>
<evidence type="ECO:0008006" key="6">
    <source>
        <dbReference type="Google" id="ProtNLM"/>
    </source>
</evidence>
<protein>
    <recommendedName>
        <fullName evidence="6">Archaetidylinositol phosphate synthase</fullName>
    </recommendedName>
</protein>
<sequence>MLNRFKHAFNALLTKTVSVFARLGLTPNSLTIIGFLLALVSAFLIFQKLYYLAAIIFLFSALFDALDGALARLTNRVSRFGGVLDSVIDRYVDSILILSIWWNTHVPFLIASLALVGSLLTSYTRARLELEQIGSLASIGIVERPERILLLFIALLFISYATYIFFILAILSNITVIQRLNYGRKKLSK</sequence>
<keyword evidence="3" id="KW-1133">Transmembrane helix</keyword>
<gene>
    <name evidence="4" type="ORF">B9Q02_00285</name>
</gene>
<evidence type="ECO:0000313" key="4">
    <source>
        <dbReference type="EMBL" id="PSN86881.1"/>
    </source>
</evidence>
<keyword evidence="3" id="KW-0812">Transmembrane</keyword>
<dbReference type="Pfam" id="PF01066">
    <property type="entry name" value="CDP-OH_P_transf"/>
    <property type="match status" value="1"/>
</dbReference>
<dbReference type="GO" id="GO:0008654">
    <property type="term" value="P:phospholipid biosynthetic process"/>
    <property type="evidence" value="ECO:0007669"/>
    <property type="project" value="InterPro"/>
</dbReference>
<comment type="caution">
    <text evidence="4">The sequence shown here is derived from an EMBL/GenBank/DDBJ whole genome shotgun (WGS) entry which is preliminary data.</text>
</comment>
<name>A0A2R6AKJ9_9ARCH</name>
<dbReference type="PROSITE" id="PS00379">
    <property type="entry name" value="CDP_ALCOHOL_P_TRANSF"/>
    <property type="match status" value="1"/>
</dbReference>
<evidence type="ECO:0000313" key="5">
    <source>
        <dbReference type="Proteomes" id="UP000240569"/>
    </source>
</evidence>
<dbReference type="Proteomes" id="UP000240569">
    <property type="component" value="Unassembled WGS sequence"/>
</dbReference>
<dbReference type="Gene3D" id="1.20.120.1760">
    <property type="match status" value="1"/>
</dbReference>
<dbReference type="EMBL" id="NEXD01000001">
    <property type="protein sequence ID" value="PSN86881.1"/>
    <property type="molecule type" value="Genomic_DNA"/>
</dbReference>
<evidence type="ECO:0000256" key="3">
    <source>
        <dbReference type="SAM" id="Phobius"/>
    </source>
</evidence>
<feature type="transmembrane region" description="Helical" evidence="3">
    <location>
        <begin position="148"/>
        <end position="176"/>
    </location>
</feature>
<dbReference type="GO" id="GO:0016020">
    <property type="term" value="C:membrane"/>
    <property type="evidence" value="ECO:0007669"/>
    <property type="project" value="InterPro"/>
</dbReference>
<dbReference type="AlphaFoldDB" id="A0A2R6AKJ9"/>
<feature type="transmembrane region" description="Helical" evidence="3">
    <location>
        <begin position="95"/>
        <end position="120"/>
    </location>
</feature>
<reference evidence="4 5" key="1">
    <citation type="submission" date="2017-04" db="EMBL/GenBank/DDBJ databases">
        <title>Novel microbial lineages endemic to geothermal iron-oxide mats fill important gaps in the evolutionary history of Archaea.</title>
        <authorList>
            <person name="Jay Z.J."/>
            <person name="Beam J.P."/>
            <person name="Dlakic M."/>
            <person name="Rusch D.B."/>
            <person name="Kozubal M.A."/>
            <person name="Inskeep W.P."/>
        </authorList>
    </citation>
    <scope>NUCLEOTIDE SEQUENCE [LARGE SCALE GENOMIC DNA]</scope>
    <source>
        <strain evidence="4">BE_D</strain>
    </source>
</reference>
<keyword evidence="3" id="KW-0472">Membrane</keyword>
<evidence type="ECO:0000256" key="1">
    <source>
        <dbReference type="ARBA" id="ARBA00022679"/>
    </source>
</evidence>
<dbReference type="InterPro" id="IPR000462">
    <property type="entry name" value="CDP-OH_P_trans"/>
</dbReference>
<organism evidence="4 5">
    <name type="scientific">Candidatus Marsarchaeota G1 archaeon BE_D</name>
    <dbReference type="NCBI Taxonomy" id="1978156"/>
    <lineage>
        <taxon>Archaea</taxon>
        <taxon>Candidatus Marsarchaeota</taxon>
        <taxon>Candidatus Marsarchaeota group 1</taxon>
    </lineage>
</organism>
<dbReference type="InterPro" id="IPR043130">
    <property type="entry name" value="CDP-OH_PTrfase_TM_dom"/>
</dbReference>
<dbReference type="GO" id="GO:0016780">
    <property type="term" value="F:phosphotransferase activity, for other substituted phosphate groups"/>
    <property type="evidence" value="ECO:0007669"/>
    <property type="project" value="InterPro"/>
</dbReference>
<evidence type="ECO:0000256" key="2">
    <source>
        <dbReference type="RuleBase" id="RU003750"/>
    </source>
</evidence>
<accession>A0A2R6AKJ9</accession>
<feature type="transmembrane region" description="Helical" evidence="3">
    <location>
        <begin position="20"/>
        <end position="45"/>
    </location>
</feature>
<proteinExistence type="inferred from homology"/>